<dbReference type="SUPFAM" id="SSF143120">
    <property type="entry name" value="YefM-like"/>
    <property type="match status" value="1"/>
</dbReference>
<evidence type="ECO:0000313" key="2">
    <source>
        <dbReference type="EMBL" id="MPN52230.1"/>
    </source>
</evidence>
<evidence type="ECO:0008006" key="3">
    <source>
        <dbReference type="Google" id="ProtNLM"/>
    </source>
</evidence>
<evidence type="ECO:0000256" key="1">
    <source>
        <dbReference type="ARBA" id="ARBA00009981"/>
    </source>
</evidence>
<protein>
    <recommendedName>
        <fullName evidence="3">Antitoxin</fullName>
    </recommendedName>
</protein>
<dbReference type="AlphaFoldDB" id="A0A645IMB2"/>
<name>A0A645IMB2_9ZZZZ</name>
<dbReference type="InterPro" id="IPR036165">
    <property type="entry name" value="YefM-like_sf"/>
</dbReference>
<sequence length="90" mass="10143">MAVIRPSSDLRNKYNEISEFCRTYNEPVFITKNGAGDLVVLSNAEYERLSGKYELHRMLDEGLAALKEGKTRAAAEVFGELEKRFGIEGE</sequence>
<organism evidence="2">
    <name type="scientific">bioreactor metagenome</name>
    <dbReference type="NCBI Taxonomy" id="1076179"/>
    <lineage>
        <taxon>unclassified sequences</taxon>
        <taxon>metagenomes</taxon>
        <taxon>ecological metagenomes</taxon>
    </lineage>
</organism>
<dbReference type="Pfam" id="PF02604">
    <property type="entry name" value="PhdYeFM_antitox"/>
    <property type="match status" value="1"/>
</dbReference>
<dbReference type="NCBIfam" id="TIGR01552">
    <property type="entry name" value="phd_fam"/>
    <property type="match status" value="1"/>
</dbReference>
<dbReference type="Gene3D" id="3.40.1620.10">
    <property type="entry name" value="YefM-like domain"/>
    <property type="match status" value="1"/>
</dbReference>
<dbReference type="InterPro" id="IPR006442">
    <property type="entry name" value="Antitoxin_Phd/YefM"/>
</dbReference>
<comment type="similarity">
    <text evidence="1">Belongs to the phD/YefM antitoxin family.</text>
</comment>
<dbReference type="EMBL" id="VSSQ01118134">
    <property type="protein sequence ID" value="MPN52230.1"/>
    <property type="molecule type" value="Genomic_DNA"/>
</dbReference>
<accession>A0A645IMB2</accession>
<reference evidence="2" key="1">
    <citation type="submission" date="2019-08" db="EMBL/GenBank/DDBJ databases">
        <authorList>
            <person name="Kucharzyk K."/>
            <person name="Murdoch R.W."/>
            <person name="Higgins S."/>
            <person name="Loffler F."/>
        </authorList>
    </citation>
    <scope>NUCLEOTIDE SEQUENCE</scope>
</reference>
<gene>
    <name evidence="2" type="ORF">SDC9_199886</name>
</gene>
<proteinExistence type="inferred from homology"/>
<comment type="caution">
    <text evidence="2">The sequence shown here is derived from an EMBL/GenBank/DDBJ whole genome shotgun (WGS) entry which is preliminary data.</text>
</comment>